<dbReference type="EMBL" id="MBLM01000172">
    <property type="protein sequence ID" value="OHV28720.1"/>
    <property type="molecule type" value="Genomic_DNA"/>
</dbReference>
<evidence type="ECO:0000256" key="1">
    <source>
        <dbReference type="SAM" id="MobiDB-lite"/>
    </source>
</evidence>
<feature type="compositionally biased region" description="Polar residues" evidence="1">
    <location>
        <begin position="120"/>
        <end position="129"/>
    </location>
</feature>
<feature type="region of interest" description="Disordered" evidence="1">
    <location>
        <begin position="75"/>
        <end position="129"/>
    </location>
</feature>
<evidence type="ECO:0000313" key="2">
    <source>
        <dbReference type="EMBL" id="OHV28720.1"/>
    </source>
</evidence>
<organism evidence="2 3">
    <name type="scientific">Parafrankia colletiae</name>
    <dbReference type="NCBI Taxonomy" id="573497"/>
    <lineage>
        <taxon>Bacteria</taxon>
        <taxon>Bacillati</taxon>
        <taxon>Actinomycetota</taxon>
        <taxon>Actinomycetes</taxon>
        <taxon>Frankiales</taxon>
        <taxon>Frankiaceae</taxon>
        <taxon>Parafrankia</taxon>
    </lineage>
</organism>
<name>A0A1S1Q433_9ACTN</name>
<dbReference type="AlphaFoldDB" id="A0A1S1Q433"/>
<keyword evidence="3" id="KW-1185">Reference proteome</keyword>
<protein>
    <submittedName>
        <fullName evidence="2">Uncharacterized protein</fullName>
    </submittedName>
</protein>
<sequence length="129" mass="13942">MTIEEATDWAVGVDIDIPTAARMCDYALGGSRNFAADREAVRRAKDAFSNIEMVARSNRGFLHRALRHLVAEAASLSSSTSDPGYPPHGRQRSRDQVQEPEAAGTVPPAPLRADAPEDVTLTTKPTLAR</sequence>
<comment type="caution">
    <text evidence="2">The sequence shown here is derived from an EMBL/GenBank/DDBJ whole genome shotgun (WGS) entry which is preliminary data.</text>
</comment>
<dbReference type="RefSeq" id="WP_241830602.1">
    <property type="nucleotide sequence ID" value="NZ_MBLM01000172.1"/>
</dbReference>
<dbReference type="InterPro" id="IPR006764">
    <property type="entry name" value="SAM_dep_MeTrfase_SAV2177_type"/>
</dbReference>
<proteinExistence type="predicted"/>
<dbReference type="InterPro" id="IPR029063">
    <property type="entry name" value="SAM-dependent_MTases_sf"/>
</dbReference>
<evidence type="ECO:0000313" key="3">
    <source>
        <dbReference type="Proteomes" id="UP000179627"/>
    </source>
</evidence>
<dbReference type="Gene3D" id="3.40.50.150">
    <property type="entry name" value="Vaccinia Virus protein VP39"/>
    <property type="match status" value="1"/>
</dbReference>
<reference evidence="3" key="1">
    <citation type="submission" date="2016-07" db="EMBL/GenBank/DDBJ databases">
        <title>Sequence Frankia sp. strain CcI1.17.</title>
        <authorList>
            <person name="Ghodhbane-Gtari F."/>
            <person name="Swanson E."/>
            <person name="Gueddou A."/>
            <person name="Morris K."/>
            <person name="Hezbri K."/>
            <person name="Ktari A."/>
            <person name="Nouioui I."/>
            <person name="Abebe-Akele F."/>
            <person name="Simpson S."/>
            <person name="Thomas K."/>
            <person name="Gtari M."/>
            <person name="Tisa L.S."/>
            <person name="Hurst S."/>
        </authorList>
    </citation>
    <scope>NUCLEOTIDE SEQUENCE [LARGE SCALE GENOMIC DNA]</scope>
    <source>
        <strain evidence="3">Cc1.17</strain>
    </source>
</reference>
<accession>A0A1S1Q433</accession>
<dbReference type="Proteomes" id="UP000179627">
    <property type="component" value="Unassembled WGS sequence"/>
</dbReference>
<dbReference type="Pfam" id="PF04672">
    <property type="entry name" value="Methyltransf_19"/>
    <property type="match status" value="1"/>
</dbReference>
<gene>
    <name evidence="2" type="ORF">CC117_30045</name>
</gene>